<reference evidence="3" key="1">
    <citation type="submission" date="2024-02" db="UniProtKB">
        <authorList>
            <consortium name="WormBaseParasite"/>
        </authorList>
    </citation>
    <scope>IDENTIFICATION</scope>
</reference>
<keyword evidence="2" id="KW-1185">Reference proteome</keyword>
<feature type="chain" id="PRO_5041899211" description="CUB domain-containing protein" evidence="1">
    <location>
        <begin position="21"/>
        <end position="462"/>
    </location>
</feature>
<dbReference type="AlphaFoldDB" id="A0AAF3J8V6"/>
<dbReference type="WBParaSite" id="MBELARI_LOCUS3690">
    <property type="protein sequence ID" value="MBELARI_LOCUS3690"/>
    <property type="gene ID" value="MBELARI_LOCUS3690"/>
</dbReference>
<evidence type="ECO:0008006" key="4">
    <source>
        <dbReference type="Google" id="ProtNLM"/>
    </source>
</evidence>
<protein>
    <recommendedName>
        <fullName evidence="4">CUB domain-containing protein</fullName>
    </recommendedName>
</protein>
<evidence type="ECO:0000313" key="3">
    <source>
        <dbReference type="WBParaSite" id="MBELARI_LOCUS3690"/>
    </source>
</evidence>
<evidence type="ECO:0000313" key="2">
    <source>
        <dbReference type="Proteomes" id="UP000887575"/>
    </source>
</evidence>
<sequence length="462" mass="52346">MRIVRGLLLTIACLIVVATCRPSEEMVKSQDGRPNVTKENTTVSFKVFDRQIDADRSCNETFEIGPNSPGFLLYPGWIGYGQTQTCIVSKIEDCLEYDEAIVDLCFTDYSNSRKIKAWLNDELKDPKTCEQNSKITQRSDEAYTAICCRYVVPIGQNNQWTIRQEFDNQGSATNLYYAASIRLRNFFPPDDDPPSVVLTSELSQRGDVRTTIDSRDTDFWVLYVTDTLNNKGGNLMATGYHWFSLPRNAQDRCEYEFYSGSIPVPKERSTDSKLFLLKTKAHEEFDEQMFISTTYAIRVPPKCTPIMRLGSYQGYDSDERVRQECHGTFFMNGPGVTHGKTSNWDYSYHCGLNDVDVALEVVFVETGNLEIELFDINDQLVEKGRLTYDSSFSSYPSFVNVGNVRKIKFSWANASNLQATNGFLLRFSLETITTTTPLTPTKIAATATTDLMEVPLVESIDL</sequence>
<evidence type="ECO:0000256" key="1">
    <source>
        <dbReference type="SAM" id="SignalP"/>
    </source>
</evidence>
<accession>A0AAF3J8V6</accession>
<name>A0AAF3J8V6_9BILA</name>
<dbReference type="Proteomes" id="UP000887575">
    <property type="component" value="Unassembled WGS sequence"/>
</dbReference>
<feature type="signal peptide" evidence="1">
    <location>
        <begin position="1"/>
        <end position="20"/>
    </location>
</feature>
<proteinExistence type="predicted"/>
<keyword evidence="1" id="KW-0732">Signal</keyword>
<organism evidence="2 3">
    <name type="scientific">Mesorhabditis belari</name>
    <dbReference type="NCBI Taxonomy" id="2138241"/>
    <lineage>
        <taxon>Eukaryota</taxon>
        <taxon>Metazoa</taxon>
        <taxon>Ecdysozoa</taxon>
        <taxon>Nematoda</taxon>
        <taxon>Chromadorea</taxon>
        <taxon>Rhabditida</taxon>
        <taxon>Rhabditina</taxon>
        <taxon>Rhabditomorpha</taxon>
        <taxon>Rhabditoidea</taxon>
        <taxon>Rhabditidae</taxon>
        <taxon>Mesorhabditinae</taxon>
        <taxon>Mesorhabditis</taxon>
    </lineage>
</organism>